<dbReference type="AlphaFoldDB" id="A0A9P5X5D5"/>
<comment type="caution">
    <text evidence="2">The sequence shown here is derived from an EMBL/GenBank/DDBJ whole genome shotgun (WGS) entry which is preliminary data.</text>
</comment>
<protein>
    <recommendedName>
        <fullName evidence="1">DUF6593 domain-containing protein</fullName>
    </recommendedName>
</protein>
<evidence type="ECO:0000313" key="2">
    <source>
        <dbReference type="EMBL" id="KAF9443146.1"/>
    </source>
</evidence>
<accession>A0A9P5X5D5</accession>
<name>A0A9P5X5D5_9AGAR</name>
<dbReference type="OrthoDB" id="3021178at2759"/>
<dbReference type="EMBL" id="MU151514">
    <property type="protein sequence ID" value="KAF9443146.1"/>
    <property type="molecule type" value="Genomic_DNA"/>
</dbReference>
<organism evidence="2 3">
    <name type="scientific">Macrolepiota fuliginosa MF-IS2</name>
    <dbReference type="NCBI Taxonomy" id="1400762"/>
    <lineage>
        <taxon>Eukaryota</taxon>
        <taxon>Fungi</taxon>
        <taxon>Dikarya</taxon>
        <taxon>Basidiomycota</taxon>
        <taxon>Agaricomycotina</taxon>
        <taxon>Agaricomycetes</taxon>
        <taxon>Agaricomycetidae</taxon>
        <taxon>Agaricales</taxon>
        <taxon>Agaricineae</taxon>
        <taxon>Agaricaceae</taxon>
        <taxon>Macrolepiota</taxon>
    </lineage>
</organism>
<reference evidence="2" key="1">
    <citation type="submission" date="2020-11" db="EMBL/GenBank/DDBJ databases">
        <authorList>
            <consortium name="DOE Joint Genome Institute"/>
            <person name="Ahrendt S."/>
            <person name="Riley R."/>
            <person name="Andreopoulos W."/>
            <person name="Labutti K."/>
            <person name="Pangilinan J."/>
            <person name="Ruiz-Duenas F.J."/>
            <person name="Barrasa J.M."/>
            <person name="Sanchez-Garcia M."/>
            <person name="Camarero S."/>
            <person name="Miyauchi S."/>
            <person name="Serrano A."/>
            <person name="Linde D."/>
            <person name="Babiker R."/>
            <person name="Drula E."/>
            <person name="Ayuso-Fernandez I."/>
            <person name="Pacheco R."/>
            <person name="Padilla G."/>
            <person name="Ferreira P."/>
            <person name="Barriuso J."/>
            <person name="Kellner H."/>
            <person name="Castanera R."/>
            <person name="Alfaro M."/>
            <person name="Ramirez L."/>
            <person name="Pisabarro A.G."/>
            <person name="Kuo A."/>
            <person name="Tritt A."/>
            <person name="Lipzen A."/>
            <person name="He G."/>
            <person name="Yan M."/>
            <person name="Ng V."/>
            <person name="Cullen D."/>
            <person name="Martin F."/>
            <person name="Rosso M.-N."/>
            <person name="Henrissat B."/>
            <person name="Hibbett D."/>
            <person name="Martinez A.T."/>
            <person name="Grigoriev I.V."/>
        </authorList>
    </citation>
    <scope>NUCLEOTIDE SEQUENCE</scope>
    <source>
        <strain evidence="2">MF-IS2</strain>
    </source>
</reference>
<sequence>MKGAARSNMILNFSERSVSAAVLLTNTGLPVYQVSTSTFGFKTKISKMDHSTQNTVTMGVIDRQVLHTKTTLWGKDIELKGENYFSASRTFVASDNRRYKWKVSTVPLTLVTAERGEREMVAIFDSGSFSIFSKSRPMSLNVADKYMHILDDIVMTCILIEQKSRKNSSNAGAAGGASAAGGSSC</sequence>
<dbReference type="Proteomes" id="UP000807342">
    <property type="component" value="Unassembled WGS sequence"/>
</dbReference>
<dbReference type="Pfam" id="PF20236">
    <property type="entry name" value="DUF6593"/>
    <property type="match status" value="1"/>
</dbReference>
<keyword evidence="3" id="KW-1185">Reference proteome</keyword>
<dbReference type="InterPro" id="IPR046528">
    <property type="entry name" value="DUF6593"/>
</dbReference>
<proteinExistence type="predicted"/>
<evidence type="ECO:0000313" key="3">
    <source>
        <dbReference type="Proteomes" id="UP000807342"/>
    </source>
</evidence>
<evidence type="ECO:0000259" key="1">
    <source>
        <dbReference type="Pfam" id="PF20236"/>
    </source>
</evidence>
<feature type="domain" description="DUF6593" evidence="1">
    <location>
        <begin position="19"/>
        <end position="166"/>
    </location>
</feature>
<gene>
    <name evidence="2" type="ORF">P691DRAFT_764564</name>
</gene>